<comment type="caution">
    <text evidence="6">The sequence shown here is derived from an EMBL/GenBank/DDBJ whole genome shotgun (WGS) entry which is preliminary data.</text>
</comment>
<organism evidence="6 7">
    <name type="scientific">Polyplax serrata</name>
    <name type="common">Common mouse louse</name>
    <dbReference type="NCBI Taxonomy" id="468196"/>
    <lineage>
        <taxon>Eukaryota</taxon>
        <taxon>Metazoa</taxon>
        <taxon>Ecdysozoa</taxon>
        <taxon>Arthropoda</taxon>
        <taxon>Hexapoda</taxon>
        <taxon>Insecta</taxon>
        <taxon>Pterygota</taxon>
        <taxon>Neoptera</taxon>
        <taxon>Paraneoptera</taxon>
        <taxon>Psocodea</taxon>
        <taxon>Troctomorpha</taxon>
        <taxon>Phthiraptera</taxon>
        <taxon>Anoplura</taxon>
        <taxon>Polyplacidae</taxon>
        <taxon>Polyplax</taxon>
    </lineage>
</organism>
<dbReference type="InterPro" id="IPR041442">
    <property type="entry name" value="PIH1D1/2/3_CS-like"/>
</dbReference>
<dbReference type="EMBL" id="JAWJWE010000004">
    <property type="protein sequence ID" value="KAK6635974.1"/>
    <property type="molecule type" value="Genomic_DNA"/>
</dbReference>
<evidence type="ECO:0000313" key="7">
    <source>
        <dbReference type="Proteomes" id="UP001372834"/>
    </source>
</evidence>
<dbReference type="GO" id="GO:0006364">
    <property type="term" value="P:rRNA processing"/>
    <property type="evidence" value="ECO:0007669"/>
    <property type="project" value="TreeGrafter"/>
</dbReference>
<protein>
    <recommendedName>
        <fullName evidence="2">PIH1 domain-containing protein 1</fullName>
    </recommendedName>
</protein>
<dbReference type="GO" id="GO:1990904">
    <property type="term" value="C:ribonucleoprotein complex"/>
    <property type="evidence" value="ECO:0007669"/>
    <property type="project" value="TreeGrafter"/>
</dbReference>
<evidence type="ECO:0000256" key="2">
    <source>
        <dbReference type="ARBA" id="ARBA00040540"/>
    </source>
</evidence>
<evidence type="ECO:0000256" key="3">
    <source>
        <dbReference type="ARBA" id="ARBA00046233"/>
    </source>
</evidence>
<comment type="function">
    <text evidence="3">Involved in the assembly of C/D box small nucleolar ribonucleoprotein (snoRNP) particles. Recruits the SWI/SNF complex to the core promoter of rRNA genes and enhances pre-rRNA transcription. Mediates interaction of TELO2 with the R2TP complex which is necessary for the stability of MTOR and SMG1. Positively regulates the assembly and activity of the mTORC1 complex.</text>
</comment>
<evidence type="ECO:0000259" key="5">
    <source>
        <dbReference type="Pfam" id="PF18201"/>
    </source>
</evidence>
<dbReference type="GO" id="GO:0000492">
    <property type="term" value="P:box C/D snoRNP assembly"/>
    <property type="evidence" value="ECO:0007669"/>
    <property type="project" value="TreeGrafter"/>
</dbReference>
<dbReference type="PANTHER" id="PTHR22997:SF0">
    <property type="entry name" value="PIH1 DOMAIN-CONTAINING PROTEIN 1"/>
    <property type="match status" value="1"/>
</dbReference>
<dbReference type="Pfam" id="PF08190">
    <property type="entry name" value="PIH1"/>
    <property type="match status" value="1"/>
</dbReference>
<name>A0AAN8P255_POLSC</name>
<accession>A0AAN8P255</accession>
<dbReference type="Pfam" id="PF18201">
    <property type="entry name" value="PIH1_CS"/>
    <property type="match status" value="1"/>
</dbReference>
<reference evidence="6 7" key="1">
    <citation type="submission" date="2023-10" db="EMBL/GenBank/DDBJ databases">
        <title>Genomes of two closely related lineages of the louse Polyplax serrata with different host specificities.</title>
        <authorList>
            <person name="Martinu J."/>
            <person name="Tarabai H."/>
            <person name="Stefka J."/>
            <person name="Hypsa V."/>
        </authorList>
    </citation>
    <scope>NUCLEOTIDE SEQUENCE [LARGE SCALE GENOMIC DNA]</scope>
    <source>
        <strain evidence="6">HR10_N</strain>
    </source>
</reference>
<feature type="domain" description="PIH1 N-terminal" evidence="4">
    <location>
        <begin position="70"/>
        <end position="221"/>
    </location>
</feature>
<proteinExistence type="inferred from homology"/>
<dbReference type="InterPro" id="IPR012981">
    <property type="entry name" value="PIH1_N"/>
</dbReference>
<dbReference type="PANTHER" id="PTHR22997">
    <property type="entry name" value="PIH1 DOMAIN-CONTAINING PROTEIN 1"/>
    <property type="match status" value="1"/>
</dbReference>
<gene>
    <name evidence="6" type="ORF">RUM43_009626</name>
</gene>
<comment type="similarity">
    <text evidence="1">Belongs to the PIH1 family.</text>
</comment>
<dbReference type="AlphaFoldDB" id="A0AAN8P255"/>
<feature type="domain" description="PIH1D1/2/3 CS-like" evidence="5">
    <location>
        <begin position="273"/>
        <end position="338"/>
    </location>
</feature>
<evidence type="ECO:0000313" key="6">
    <source>
        <dbReference type="EMBL" id="KAK6635974.1"/>
    </source>
</evidence>
<dbReference type="Proteomes" id="UP001372834">
    <property type="component" value="Unassembled WGS sequence"/>
</dbReference>
<sequence>MSNFLEVDPNLLESNFLIPSSLNSGADKIENFFRSNTGYSETSVPWKNAQPKPGICILIFTYSLFHAQQMLQSDLIEDMMCVDNDNGCCVKTRDDKGQKVFINLCQLDEIPEPKSITEDEVLELWQSEEVSDYRVPLSIQDPHDELDKSGKPTTVYDVAVNSNFYGTLQKSMIWQSFVLQVILEGIQDKYNVTLEKEEYVVLKNRKCLGVLKPHRIKLKRDGDNTTKCLIEELPSTPKDKKLMSLVSEVSSSDRKPSSIAPVFRLSENPQKHLLVGEFHLPNVITAKDIILSVGKDRLFLESKRSNPLDLFIPVAVDNENIKANFSVKNKVLSILMPINCK</sequence>
<dbReference type="GO" id="GO:0005737">
    <property type="term" value="C:cytoplasm"/>
    <property type="evidence" value="ECO:0007669"/>
    <property type="project" value="TreeGrafter"/>
</dbReference>
<dbReference type="InterPro" id="IPR050734">
    <property type="entry name" value="PIH1/Kintoun_subfamily"/>
</dbReference>
<dbReference type="GO" id="GO:0097255">
    <property type="term" value="C:R2TP complex"/>
    <property type="evidence" value="ECO:0007669"/>
    <property type="project" value="TreeGrafter"/>
</dbReference>
<evidence type="ECO:0000256" key="1">
    <source>
        <dbReference type="ARBA" id="ARBA00008511"/>
    </source>
</evidence>
<evidence type="ECO:0000259" key="4">
    <source>
        <dbReference type="Pfam" id="PF08190"/>
    </source>
</evidence>